<dbReference type="Proteomes" id="UP001218218">
    <property type="component" value="Unassembled WGS sequence"/>
</dbReference>
<feature type="transmembrane region" description="Helical" evidence="1">
    <location>
        <begin position="21"/>
        <end position="39"/>
    </location>
</feature>
<evidence type="ECO:0000256" key="1">
    <source>
        <dbReference type="SAM" id="Phobius"/>
    </source>
</evidence>
<sequence length="145" mass="15399">MLPPRSSSSSKPSKRSDDGGFGGFSLVVSFCVLLTLTLGEDTTLVVSVTMGGTKSSSSGGWWVVAVERGSASEAGSEGRRCVGKWGAGGLAAWALADSDSAWAGHWKTKTKRRSVRCFGVYFRTGFLFSDSQFIVRVGGDIDDFR</sequence>
<keyword evidence="1" id="KW-0812">Transmembrane</keyword>
<evidence type="ECO:0000313" key="3">
    <source>
        <dbReference type="Proteomes" id="UP001218218"/>
    </source>
</evidence>
<proteinExistence type="predicted"/>
<accession>A0AAD7APD6</accession>
<dbReference type="AlphaFoldDB" id="A0AAD7APD6"/>
<organism evidence="2 3">
    <name type="scientific">Mycena albidolilacea</name>
    <dbReference type="NCBI Taxonomy" id="1033008"/>
    <lineage>
        <taxon>Eukaryota</taxon>
        <taxon>Fungi</taxon>
        <taxon>Dikarya</taxon>
        <taxon>Basidiomycota</taxon>
        <taxon>Agaricomycotina</taxon>
        <taxon>Agaricomycetes</taxon>
        <taxon>Agaricomycetidae</taxon>
        <taxon>Agaricales</taxon>
        <taxon>Marasmiineae</taxon>
        <taxon>Mycenaceae</taxon>
        <taxon>Mycena</taxon>
    </lineage>
</organism>
<protein>
    <submittedName>
        <fullName evidence="2">Uncharacterized protein</fullName>
    </submittedName>
</protein>
<keyword evidence="3" id="KW-1185">Reference proteome</keyword>
<comment type="caution">
    <text evidence="2">The sequence shown here is derived from an EMBL/GenBank/DDBJ whole genome shotgun (WGS) entry which is preliminary data.</text>
</comment>
<name>A0AAD7APD6_9AGAR</name>
<gene>
    <name evidence="2" type="ORF">DFH08DRAFT_798574</name>
</gene>
<evidence type="ECO:0000313" key="2">
    <source>
        <dbReference type="EMBL" id="KAJ7364188.1"/>
    </source>
</evidence>
<keyword evidence="1" id="KW-1133">Transmembrane helix</keyword>
<dbReference type="EMBL" id="JARIHO010000003">
    <property type="protein sequence ID" value="KAJ7364188.1"/>
    <property type="molecule type" value="Genomic_DNA"/>
</dbReference>
<keyword evidence="1" id="KW-0472">Membrane</keyword>
<reference evidence="2" key="1">
    <citation type="submission" date="2023-03" db="EMBL/GenBank/DDBJ databases">
        <title>Massive genome expansion in bonnet fungi (Mycena s.s.) driven by repeated elements and novel gene families across ecological guilds.</title>
        <authorList>
            <consortium name="Lawrence Berkeley National Laboratory"/>
            <person name="Harder C.B."/>
            <person name="Miyauchi S."/>
            <person name="Viragh M."/>
            <person name="Kuo A."/>
            <person name="Thoen E."/>
            <person name="Andreopoulos B."/>
            <person name="Lu D."/>
            <person name="Skrede I."/>
            <person name="Drula E."/>
            <person name="Henrissat B."/>
            <person name="Morin E."/>
            <person name="Kohler A."/>
            <person name="Barry K."/>
            <person name="LaButti K."/>
            <person name="Morin E."/>
            <person name="Salamov A."/>
            <person name="Lipzen A."/>
            <person name="Mereny Z."/>
            <person name="Hegedus B."/>
            <person name="Baldrian P."/>
            <person name="Stursova M."/>
            <person name="Weitz H."/>
            <person name="Taylor A."/>
            <person name="Grigoriev I.V."/>
            <person name="Nagy L.G."/>
            <person name="Martin F."/>
            <person name="Kauserud H."/>
        </authorList>
    </citation>
    <scope>NUCLEOTIDE SEQUENCE</scope>
    <source>
        <strain evidence="2">CBHHK002</strain>
    </source>
</reference>